<evidence type="ECO:0000256" key="1">
    <source>
        <dbReference type="SAM" id="Phobius"/>
    </source>
</evidence>
<comment type="caution">
    <text evidence="2">The sequence shown here is derived from an EMBL/GenBank/DDBJ whole genome shotgun (WGS) entry which is preliminary data.</text>
</comment>
<dbReference type="PANTHER" id="PTHR35697:SF10">
    <property type="entry name" value="PROTEIN TRACHEARY ELEMENT DIFFERENTIATION-RELATED 6"/>
    <property type="match status" value="1"/>
</dbReference>
<dbReference type="Proteomes" id="UP001370490">
    <property type="component" value="Unassembled WGS sequence"/>
</dbReference>
<protein>
    <submittedName>
        <fullName evidence="2">Uncharacterized protein</fullName>
    </submittedName>
</protein>
<name>A0AAN8VYA4_9MAGN</name>
<keyword evidence="3" id="KW-1185">Reference proteome</keyword>
<evidence type="ECO:0000313" key="2">
    <source>
        <dbReference type="EMBL" id="KAK6938316.1"/>
    </source>
</evidence>
<dbReference type="EMBL" id="JBAMMX010000006">
    <property type="protein sequence ID" value="KAK6938316.1"/>
    <property type="molecule type" value="Genomic_DNA"/>
</dbReference>
<feature type="transmembrane region" description="Helical" evidence="1">
    <location>
        <begin position="12"/>
        <end position="35"/>
    </location>
</feature>
<keyword evidence="1" id="KW-0812">Transmembrane</keyword>
<dbReference type="GO" id="GO:0009834">
    <property type="term" value="P:plant-type secondary cell wall biogenesis"/>
    <property type="evidence" value="ECO:0007669"/>
    <property type="project" value="InterPro"/>
</dbReference>
<accession>A0AAN8VYA4</accession>
<proteinExistence type="predicted"/>
<keyword evidence="1" id="KW-0472">Membrane</keyword>
<gene>
    <name evidence="2" type="ORF">RJ641_031824</name>
</gene>
<organism evidence="2 3">
    <name type="scientific">Dillenia turbinata</name>
    <dbReference type="NCBI Taxonomy" id="194707"/>
    <lineage>
        <taxon>Eukaryota</taxon>
        <taxon>Viridiplantae</taxon>
        <taxon>Streptophyta</taxon>
        <taxon>Embryophyta</taxon>
        <taxon>Tracheophyta</taxon>
        <taxon>Spermatophyta</taxon>
        <taxon>Magnoliopsida</taxon>
        <taxon>eudicotyledons</taxon>
        <taxon>Gunneridae</taxon>
        <taxon>Pentapetalae</taxon>
        <taxon>Dilleniales</taxon>
        <taxon>Dilleniaceae</taxon>
        <taxon>Dillenia</taxon>
    </lineage>
</organism>
<dbReference type="AlphaFoldDB" id="A0AAN8VYA4"/>
<keyword evidence="1" id="KW-1133">Transmembrane helix</keyword>
<reference evidence="2 3" key="1">
    <citation type="submission" date="2023-12" db="EMBL/GenBank/DDBJ databases">
        <title>A high-quality genome assembly for Dillenia turbinata (Dilleniales).</title>
        <authorList>
            <person name="Chanderbali A."/>
        </authorList>
    </citation>
    <scope>NUCLEOTIDE SEQUENCE [LARGE SCALE GENOMIC DNA]</scope>
    <source>
        <strain evidence="2">LSX21</strain>
        <tissue evidence="2">Leaf</tissue>
    </source>
</reference>
<sequence>MASPDNTTVVVVFVSFIGCVSILAFLYFVVCCFFLKKKATVKEIEAENADEHFKVKETVLGGPHGPESVVLNVGWGRLAHEIIGQQYWCSRGLKLLFLC</sequence>
<dbReference type="PANTHER" id="PTHR35697">
    <property type="entry name" value="OS08G0108300 PROTEIN"/>
    <property type="match status" value="1"/>
</dbReference>
<evidence type="ECO:0000313" key="3">
    <source>
        <dbReference type="Proteomes" id="UP001370490"/>
    </source>
</evidence>
<dbReference type="InterPro" id="IPR044950">
    <property type="entry name" value="TED6/7"/>
</dbReference>